<keyword evidence="4" id="KW-0472">Membrane</keyword>
<dbReference type="RefSeq" id="WP_133584174.1">
    <property type="nucleotide sequence ID" value="NZ_SNYV01000013.1"/>
</dbReference>
<proteinExistence type="inferred from homology"/>
<name>A0A4R6WIW9_9SPHI</name>
<dbReference type="CDD" id="cd08977">
    <property type="entry name" value="SusD"/>
    <property type="match status" value="1"/>
</dbReference>
<evidence type="ECO:0000259" key="7">
    <source>
        <dbReference type="Pfam" id="PF14322"/>
    </source>
</evidence>
<reference evidence="8 9" key="1">
    <citation type="submission" date="2019-03" db="EMBL/GenBank/DDBJ databases">
        <title>Genomic Encyclopedia of Archaeal and Bacterial Type Strains, Phase II (KMG-II): from individual species to whole genera.</title>
        <authorList>
            <person name="Goeker M."/>
        </authorList>
    </citation>
    <scope>NUCLEOTIDE SEQUENCE [LARGE SCALE GENOMIC DNA]</scope>
    <source>
        <strain evidence="8 9">DSM 28353</strain>
    </source>
</reference>
<evidence type="ECO:0000259" key="6">
    <source>
        <dbReference type="Pfam" id="PF07980"/>
    </source>
</evidence>
<dbReference type="Proteomes" id="UP000295292">
    <property type="component" value="Unassembled WGS sequence"/>
</dbReference>
<dbReference type="Gene3D" id="1.25.40.390">
    <property type="match status" value="1"/>
</dbReference>
<comment type="similarity">
    <text evidence="2">Belongs to the SusD family.</text>
</comment>
<sequence length="553" mass="62883">MNLKVNTLKNIKLHLFVLVLATIGLLPSCQKGLGLNPKDKISDENLWKNQELVLLYTNNFYSQMRSGFNSTIGSTWLLSSITDDAMVPSTSSQARTVYANPSYTAASSPMNSIFSSRYSYIRRANLYLANIDQVPGDPALNKRLKAEVRFLRAYYYYDLVSFFGGVPIITKAQEYDEDLFLPRNTLDECYDFIEAELDLAANELPAKYPASDLGRITKQAAWALKCRIQMMREHWEQAALTAQTIISMGEHNLLSDYTAVFTSRNNNEVLLAVQHNDRYDELGTQFDKYTFSPYYGGQGNNCPTQNLVDAYQMKATGKEISDPTSGYDPTQPYLGRDPRFYATILYDGVAFKSRIMQMYTGGEDITVNTIAGITADKITPTGYYLKKFTNENYNPNGDPNGRSGYNWPLIRYAEILLNYAESKNEASGPDATVYEAVNKVRQRAGMPKLDESFSQADMRTAIRHERRIELAFEDFRYWDIKRWKLGPALLTNITNPIRKVTITKNAQTGQKSYAYSNVTGYPRLFEDKHYLFPIPQVELDKPGSKLEQNPGWK</sequence>
<dbReference type="AlphaFoldDB" id="A0A4R6WIW9"/>
<evidence type="ECO:0000256" key="2">
    <source>
        <dbReference type="ARBA" id="ARBA00006275"/>
    </source>
</evidence>
<dbReference type="OrthoDB" id="5694214at2"/>
<feature type="domain" description="SusD-like N-terminal" evidence="7">
    <location>
        <begin position="78"/>
        <end position="228"/>
    </location>
</feature>
<dbReference type="InterPro" id="IPR012944">
    <property type="entry name" value="SusD_RagB_dom"/>
</dbReference>
<feature type="domain" description="RagB/SusD" evidence="6">
    <location>
        <begin position="280"/>
        <end position="552"/>
    </location>
</feature>
<comment type="subcellular location">
    <subcellularLocation>
        <location evidence="1">Cell outer membrane</location>
    </subcellularLocation>
</comment>
<organism evidence="8 9">
    <name type="scientific">Sphingobacterium yanglingense</name>
    <dbReference type="NCBI Taxonomy" id="1437280"/>
    <lineage>
        <taxon>Bacteria</taxon>
        <taxon>Pseudomonadati</taxon>
        <taxon>Bacteroidota</taxon>
        <taxon>Sphingobacteriia</taxon>
        <taxon>Sphingobacteriales</taxon>
        <taxon>Sphingobacteriaceae</taxon>
        <taxon>Sphingobacterium</taxon>
    </lineage>
</organism>
<dbReference type="Pfam" id="PF07980">
    <property type="entry name" value="SusD_RagB"/>
    <property type="match status" value="1"/>
</dbReference>
<comment type="caution">
    <text evidence="8">The sequence shown here is derived from an EMBL/GenBank/DDBJ whole genome shotgun (WGS) entry which is preliminary data.</text>
</comment>
<dbReference type="GO" id="GO:0009279">
    <property type="term" value="C:cell outer membrane"/>
    <property type="evidence" value="ECO:0007669"/>
    <property type="project" value="UniProtKB-SubCell"/>
</dbReference>
<accession>A0A4R6WIW9</accession>
<evidence type="ECO:0000256" key="3">
    <source>
        <dbReference type="ARBA" id="ARBA00022729"/>
    </source>
</evidence>
<dbReference type="Pfam" id="PF14322">
    <property type="entry name" value="SusD-like_3"/>
    <property type="match status" value="1"/>
</dbReference>
<dbReference type="SUPFAM" id="SSF48452">
    <property type="entry name" value="TPR-like"/>
    <property type="match status" value="1"/>
</dbReference>
<dbReference type="InterPro" id="IPR033985">
    <property type="entry name" value="SusD-like_N"/>
</dbReference>
<evidence type="ECO:0000313" key="8">
    <source>
        <dbReference type="EMBL" id="TDQ77904.1"/>
    </source>
</evidence>
<keyword evidence="9" id="KW-1185">Reference proteome</keyword>
<evidence type="ECO:0000313" key="9">
    <source>
        <dbReference type="Proteomes" id="UP000295292"/>
    </source>
</evidence>
<keyword evidence="3" id="KW-0732">Signal</keyword>
<evidence type="ECO:0000256" key="4">
    <source>
        <dbReference type="ARBA" id="ARBA00023136"/>
    </source>
</evidence>
<dbReference type="InterPro" id="IPR011990">
    <property type="entry name" value="TPR-like_helical_dom_sf"/>
</dbReference>
<gene>
    <name evidence="8" type="ORF">CLV99_1875</name>
</gene>
<dbReference type="EMBL" id="SNYV01000013">
    <property type="protein sequence ID" value="TDQ77904.1"/>
    <property type="molecule type" value="Genomic_DNA"/>
</dbReference>
<protein>
    <submittedName>
        <fullName evidence="8">Putative outer membrane starch-binding protein</fullName>
    </submittedName>
</protein>
<evidence type="ECO:0000256" key="5">
    <source>
        <dbReference type="ARBA" id="ARBA00023237"/>
    </source>
</evidence>
<evidence type="ECO:0000256" key="1">
    <source>
        <dbReference type="ARBA" id="ARBA00004442"/>
    </source>
</evidence>
<keyword evidence="5" id="KW-0998">Cell outer membrane</keyword>